<organism evidence="1 2">
    <name type="scientific">Thelephora ganbajun</name>
    <name type="common">Ganba fungus</name>
    <dbReference type="NCBI Taxonomy" id="370292"/>
    <lineage>
        <taxon>Eukaryota</taxon>
        <taxon>Fungi</taxon>
        <taxon>Dikarya</taxon>
        <taxon>Basidiomycota</taxon>
        <taxon>Agaricomycotina</taxon>
        <taxon>Agaricomycetes</taxon>
        <taxon>Thelephorales</taxon>
        <taxon>Thelephoraceae</taxon>
        <taxon>Thelephora</taxon>
    </lineage>
</organism>
<dbReference type="EMBL" id="MU117961">
    <property type="protein sequence ID" value="KAF9654286.1"/>
    <property type="molecule type" value="Genomic_DNA"/>
</dbReference>
<accession>A0ACB6ZYY4</accession>
<reference evidence="1" key="2">
    <citation type="journal article" date="2020" name="Nat. Commun.">
        <title>Large-scale genome sequencing of mycorrhizal fungi provides insights into the early evolution of symbiotic traits.</title>
        <authorList>
            <person name="Miyauchi S."/>
            <person name="Kiss E."/>
            <person name="Kuo A."/>
            <person name="Drula E."/>
            <person name="Kohler A."/>
            <person name="Sanchez-Garcia M."/>
            <person name="Morin E."/>
            <person name="Andreopoulos B."/>
            <person name="Barry K.W."/>
            <person name="Bonito G."/>
            <person name="Buee M."/>
            <person name="Carver A."/>
            <person name="Chen C."/>
            <person name="Cichocki N."/>
            <person name="Clum A."/>
            <person name="Culley D."/>
            <person name="Crous P.W."/>
            <person name="Fauchery L."/>
            <person name="Girlanda M."/>
            <person name="Hayes R.D."/>
            <person name="Keri Z."/>
            <person name="LaButti K."/>
            <person name="Lipzen A."/>
            <person name="Lombard V."/>
            <person name="Magnuson J."/>
            <person name="Maillard F."/>
            <person name="Murat C."/>
            <person name="Nolan M."/>
            <person name="Ohm R.A."/>
            <person name="Pangilinan J."/>
            <person name="Pereira M.F."/>
            <person name="Perotto S."/>
            <person name="Peter M."/>
            <person name="Pfister S."/>
            <person name="Riley R."/>
            <person name="Sitrit Y."/>
            <person name="Stielow J.B."/>
            <person name="Szollosi G."/>
            <person name="Zifcakova L."/>
            <person name="Stursova M."/>
            <person name="Spatafora J.W."/>
            <person name="Tedersoo L."/>
            <person name="Vaario L.M."/>
            <person name="Yamada A."/>
            <person name="Yan M."/>
            <person name="Wang P."/>
            <person name="Xu J."/>
            <person name="Bruns T."/>
            <person name="Baldrian P."/>
            <person name="Vilgalys R."/>
            <person name="Dunand C."/>
            <person name="Henrissat B."/>
            <person name="Grigoriev I.V."/>
            <person name="Hibbett D."/>
            <person name="Nagy L.G."/>
            <person name="Martin F.M."/>
        </authorList>
    </citation>
    <scope>NUCLEOTIDE SEQUENCE</scope>
    <source>
        <strain evidence="1">P2</strain>
    </source>
</reference>
<sequence>MSLRAIVTSRTRVVPILPPVVHLNEVEDKLCSLLDEFAQHLKQQDGIQTTCRFAGGWVRDKLLGTESNDIDVAVQDMTGVSFANRLAEFLKSNKNEIVRDPVTVEANPDQSKHLETAKMKLWGIELDLVNLRAEEYVEDSRIPNQISFATPLVDALRRDITINSLFYNVHTRSVEDFTEKGLDDLRDGLIRTPLVPRETFLDDPLRVIRTIRFSSRFGYELAQELKDSAASQEIQSALVKKISRDRVGEEVDKMMKGRDPLHSIQLIHELELYSSIFWTSPGVLESFSSHPTDPLQGLIAATILHSLTITPSPLPVIHPFLAQHFALHPSTRPRLFLASALTPFKGITFRDAKDKIHPAVEAVLRDGCKLGSQNNYLGGISTLFSAAELLKNPTLEGDRFKHRPERVAIGLLLRDKSVHNPNVGSTWPISLLFSLVQELLPLWTTLDDYDAGKAAECIGTYNRFVSQVEELDLVGTGDAKTILTGKDLKEIPSAPKQPGPWTGKALAQVMEWQLEHPNGTKEECVGWLGGQFTEGLIDLSSDPPANQKRGKSGEGGTAKKVKR</sequence>
<proteinExistence type="predicted"/>
<reference evidence="1" key="1">
    <citation type="submission" date="2019-10" db="EMBL/GenBank/DDBJ databases">
        <authorList>
            <consortium name="DOE Joint Genome Institute"/>
            <person name="Kuo A."/>
            <person name="Miyauchi S."/>
            <person name="Kiss E."/>
            <person name="Drula E."/>
            <person name="Kohler A."/>
            <person name="Sanchez-Garcia M."/>
            <person name="Andreopoulos B."/>
            <person name="Barry K.W."/>
            <person name="Bonito G."/>
            <person name="Buee M."/>
            <person name="Carver A."/>
            <person name="Chen C."/>
            <person name="Cichocki N."/>
            <person name="Clum A."/>
            <person name="Culley D."/>
            <person name="Crous P.W."/>
            <person name="Fauchery L."/>
            <person name="Girlanda M."/>
            <person name="Hayes R."/>
            <person name="Keri Z."/>
            <person name="Labutti K."/>
            <person name="Lipzen A."/>
            <person name="Lombard V."/>
            <person name="Magnuson J."/>
            <person name="Maillard F."/>
            <person name="Morin E."/>
            <person name="Murat C."/>
            <person name="Nolan M."/>
            <person name="Ohm R."/>
            <person name="Pangilinan J."/>
            <person name="Pereira M."/>
            <person name="Perotto S."/>
            <person name="Peter M."/>
            <person name="Riley R."/>
            <person name="Sitrit Y."/>
            <person name="Stielow B."/>
            <person name="Szollosi G."/>
            <person name="Zifcakova L."/>
            <person name="Stursova M."/>
            <person name="Spatafora J.W."/>
            <person name="Tedersoo L."/>
            <person name="Vaario L.-M."/>
            <person name="Yamada A."/>
            <person name="Yan M."/>
            <person name="Wang P."/>
            <person name="Xu J."/>
            <person name="Bruns T."/>
            <person name="Baldrian P."/>
            <person name="Vilgalys R."/>
            <person name="Henrissat B."/>
            <person name="Grigoriev I.V."/>
            <person name="Hibbett D."/>
            <person name="Nagy L.G."/>
            <person name="Martin F.M."/>
        </authorList>
    </citation>
    <scope>NUCLEOTIDE SEQUENCE</scope>
    <source>
        <strain evidence="1">P2</strain>
    </source>
</reference>
<evidence type="ECO:0000313" key="2">
    <source>
        <dbReference type="Proteomes" id="UP000886501"/>
    </source>
</evidence>
<comment type="caution">
    <text evidence="1">The sequence shown here is derived from an EMBL/GenBank/DDBJ whole genome shotgun (WGS) entry which is preliminary data.</text>
</comment>
<protein>
    <submittedName>
        <fullName evidence="1">Uncharacterized protein</fullName>
    </submittedName>
</protein>
<keyword evidence="2" id="KW-1185">Reference proteome</keyword>
<gene>
    <name evidence="1" type="ORF">BDM02DRAFT_3106593</name>
</gene>
<dbReference type="Proteomes" id="UP000886501">
    <property type="component" value="Unassembled WGS sequence"/>
</dbReference>
<evidence type="ECO:0000313" key="1">
    <source>
        <dbReference type="EMBL" id="KAF9654286.1"/>
    </source>
</evidence>
<name>A0ACB6ZYY4_THEGA</name>